<feature type="domain" description="Reverse transcriptase Ty1/copia-type" evidence="2">
    <location>
        <begin position="220"/>
        <end position="288"/>
    </location>
</feature>
<reference evidence="3" key="1">
    <citation type="journal article" date="2019" name="Sci. Rep.">
        <title>Draft genome of Tanacetum cinerariifolium, the natural source of mosquito coil.</title>
        <authorList>
            <person name="Yamashiro T."/>
            <person name="Shiraishi A."/>
            <person name="Satake H."/>
            <person name="Nakayama K."/>
        </authorList>
    </citation>
    <scope>NUCLEOTIDE SEQUENCE</scope>
</reference>
<sequence length="289" mass="32549">YNTKTRKVEENLHITFLENKPMITGGGLEWLFDIDALSESVNYAPVPAGPIQYYILMPLWKDVSLFNSFSQDSDGHNKDKHGPSQESECDNQERPNAESNTKNVNTARLSINIINANDNTGSLNINTVSPSVNTATPNYVDYLNDPLMPDLEDTGIFDDAYDDRDEGAETDYKNLEIVISVSPIPSTRVYKDHPKEHMIGEMEPKKTLVDLPHGRSYAGIVVRNKARLVARGHRQEEGIDYDEVFAPVARIKAIMLLLAYASLMDFTVYQMDVKSAFLYCSIEEEVYVS</sequence>
<gene>
    <name evidence="3" type="ORF">Tci_542836</name>
</gene>
<evidence type="ECO:0000259" key="2">
    <source>
        <dbReference type="Pfam" id="PF07727"/>
    </source>
</evidence>
<name>A0A699IKF4_TANCI</name>
<evidence type="ECO:0000256" key="1">
    <source>
        <dbReference type="SAM" id="MobiDB-lite"/>
    </source>
</evidence>
<dbReference type="EMBL" id="BKCJ010312983">
    <property type="protein sequence ID" value="GEZ70863.1"/>
    <property type="molecule type" value="Genomic_DNA"/>
</dbReference>
<evidence type="ECO:0000313" key="3">
    <source>
        <dbReference type="EMBL" id="GEZ70863.1"/>
    </source>
</evidence>
<proteinExistence type="predicted"/>
<accession>A0A699IKF4</accession>
<dbReference type="AlphaFoldDB" id="A0A699IKF4"/>
<protein>
    <submittedName>
        <fullName evidence="3">Copia protein</fullName>
    </submittedName>
</protein>
<comment type="caution">
    <text evidence="3">The sequence shown here is derived from an EMBL/GenBank/DDBJ whole genome shotgun (WGS) entry which is preliminary data.</text>
</comment>
<organism evidence="3">
    <name type="scientific">Tanacetum cinerariifolium</name>
    <name type="common">Dalmatian daisy</name>
    <name type="synonym">Chrysanthemum cinerariifolium</name>
    <dbReference type="NCBI Taxonomy" id="118510"/>
    <lineage>
        <taxon>Eukaryota</taxon>
        <taxon>Viridiplantae</taxon>
        <taxon>Streptophyta</taxon>
        <taxon>Embryophyta</taxon>
        <taxon>Tracheophyta</taxon>
        <taxon>Spermatophyta</taxon>
        <taxon>Magnoliopsida</taxon>
        <taxon>eudicotyledons</taxon>
        <taxon>Gunneridae</taxon>
        <taxon>Pentapetalae</taxon>
        <taxon>asterids</taxon>
        <taxon>campanulids</taxon>
        <taxon>Asterales</taxon>
        <taxon>Asteraceae</taxon>
        <taxon>Asteroideae</taxon>
        <taxon>Anthemideae</taxon>
        <taxon>Anthemidinae</taxon>
        <taxon>Tanacetum</taxon>
    </lineage>
</organism>
<feature type="compositionally biased region" description="Basic and acidic residues" evidence="1">
    <location>
        <begin position="73"/>
        <end position="83"/>
    </location>
</feature>
<feature type="non-terminal residue" evidence="3">
    <location>
        <position position="1"/>
    </location>
</feature>
<dbReference type="InterPro" id="IPR013103">
    <property type="entry name" value="RVT_2"/>
</dbReference>
<feature type="region of interest" description="Disordered" evidence="1">
    <location>
        <begin position="71"/>
        <end position="104"/>
    </location>
</feature>
<dbReference type="Pfam" id="PF07727">
    <property type="entry name" value="RVT_2"/>
    <property type="match status" value="1"/>
</dbReference>